<evidence type="ECO:0000313" key="4">
    <source>
        <dbReference type="EMBL" id="RIJ22273.1"/>
    </source>
</evidence>
<evidence type="ECO:0000256" key="1">
    <source>
        <dbReference type="SAM" id="MobiDB-lite"/>
    </source>
</evidence>
<dbReference type="OrthoDB" id="7173339at2"/>
<feature type="domain" description="Ancillary SecYEG translocon subunit/Cell division coordinator CpoB TPR" evidence="3">
    <location>
        <begin position="20"/>
        <end position="186"/>
    </location>
</feature>
<evidence type="ECO:0000259" key="3">
    <source>
        <dbReference type="Pfam" id="PF09976"/>
    </source>
</evidence>
<gene>
    <name evidence="4" type="ORF">D1224_12010</name>
</gene>
<feature type="transmembrane region" description="Helical" evidence="2">
    <location>
        <begin position="26"/>
        <end position="45"/>
    </location>
</feature>
<evidence type="ECO:0000313" key="5">
    <source>
        <dbReference type="Proteomes" id="UP000265431"/>
    </source>
</evidence>
<keyword evidence="2" id="KW-1133">Transmembrane helix</keyword>
<feature type="region of interest" description="Disordered" evidence="1">
    <location>
        <begin position="211"/>
        <end position="251"/>
    </location>
</feature>
<comment type="caution">
    <text evidence="4">The sequence shown here is derived from an EMBL/GenBank/DDBJ whole genome shotgun (WGS) entry which is preliminary data.</text>
</comment>
<protein>
    <recommendedName>
        <fullName evidence="3">Ancillary SecYEG translocon subunit/Cell division coordinator CpoB TPR domain-containing protein</fullName>
    </recommendedName>
</protein>
<dbReference type="InterPro" id="IPR018704">
    <property type="entry name" value="SecYEG/CpoB_TPR"/>
</dbReference>
<dbReference type="AlphaFoldDB" id="A0A399QTZ7"/>
<proteinExistence type="predicted"/>
<keyword evidence="5" id="KW-1185">Reference proteome</keyword>
<dbReference type="Proteomes" id="UP000265431">
    <property type="component" value="Unassembled WGS sequence"/>
</dbReference>
<evidence type="ECO:0000256" key="2">
    <source>
        <dbReference type="SAM" id="Phobius"/>
    </source>
</evidence>
<reference evidence="4 5" key="1">
    <citation type="submission" date="2018-08" db="EMBL/GenBank/DDBJ databases">
        <title>Henriciella mobilis sp. nov., isolated from seawater.</title>
        <authorList>
            <person name="Cheng H."/>
            <person name="Wu Y.-H."/>
            <person name="Xu X.-W."/>
            <person name="Guo L.-L."/>
        </authorList>
    </citation>
    <scope>NUCLEOTIDE SEQUENCE [LARGE SCALE GENOMIC DNA]</scope>
    <source>
        <strain evidence="4 5">CCUG66934</strain>
    </source>
</reference>
<keyword evidence="2" id="KW-0472">Membrane</keyword>
<dbReference type="EMBL" id="QWGB01000007">
    <property type="protein sequence ID" value="RIJ22273.1"/>
    <property type="molecule type" value="Genomic_DNA"/>
</dbReference>
<sequence length="251" mass="26666">MADIFEEVEEGLRQEKAARLWKKYGVFAYIAAGLLIGGVALNEYLQSQRSQNLEAQSASFEQADRALADEDYQAATTGFGDLAQSGDEIAPLAANFLAQARLAGNADRDAAIAALELAANSETPIGKMSLMKAAYLKSQTASRAELEAYLGTLPEEESEFGALALELIASKAAQEGDTEYARQVFNELRFLANVPEGVSQRAVRALAVLPAQPVSSEDSETAQDTAPVETVETDDIPEAGDAASSDGDQPE</sequence>
<name>A0A399QTZ7_9PROT</name>
<organism evidence="4 5">
    <name type="scientific">Henriciella barbarensis</name>
    <dbReference type="NCBI Taxonomy" id="86342"/>
    <lineage>
        <taxon>Bacteria</taxon>
        <taxon>Pseudomonadati</taxon>
        <taxon>Pseudomonadota</taxon>
        <taxon>Alphaproteobacteria</taxon>
        <taxon>Hyphomonadales</taxon>
        <taxon>Hyphomonadaceae</taxon>
        <taxon>Henriciella</taxon>
    </lineage>
</organism>
<dbReference type="RefSeq" id="WP_119380192.1">
    <property type="nucleotide sequence ID" value="NZ_QWGB01000007.1"/>
</dbReference>
<dbReference type="Pfam" id="PF09976">
    <property type="entry name" value="TPR_21"/>
    <property type="match status" value="1"/>
</dbReference>
<keyword evidence="2" id="KW-0812">Transmembrane</keyword>
<accession>A0A399QTZ7</accession>